<keyword evidence="2" id="KW-1185">Reference proteome</keyword>
<sequence length="342" mass="39033">MTRLVIFLAQQRTISTSDSASDEANSEKQSSWASEFNDIYHHGSLAPGSGECLWEAGFHDIATEYDNQTPLWRHITHMKHSVGGFIGLMSWFGHLKFRATPAHVIIRRLADAALRLGNLFRGIDEWLEFSFVKSIILAPTRGHCDCHCSTDGCTPLTCAIQEAVSGATMSLLDYRHHGAVRQLPDEHERLMCQALDQVYIIVEKHKQSHPWLAVSTFQGLTFNSLNLTHTCCHKIAKYIHWPSYCLEDILNQQGIRDIHFTESQGIEMLEALMEEFEQKWEDYSEPFPNFIEDVWQLRMDEVSGKSSEVDEEEIKRIIEAGVVLEPFGPERPPEEGSSQWET</sequence>
<dbReference type="RefSeq" id="XP_033581084.1">
    <property type="nucleotide sequence ID" value="XM_033727125.1"/>
</dbReference>
<organism evidence="1">
    <name type="scientific">Mytilinidion resinicola</name>
    <dbReference type="NCBI Taxonomy" id="574789"/>
    <lineage>
        <taxon>Eukaryota</taxon>
        <taxon>Fungi</taxon>
        <taxon>Dikarya</taxon>
        <taxon>Ascomycota</taxon>
        <taxon>Pezizomycotina</taxon>
        <taxon>Dothideomycetes</taxon>
        <taxon>Pleosporomycetidae</taxon>
        <taxon>Mytilinidiales</taxon>
        <taxon>Mytilinidiaceae</taxon>
        <taxon>Mytilinidion</taxon>
    </lineage>
</organism>
<dbReference type="GeneID" id="54468018"/>
<evidence type="ECO:0000313" key="1">
    <source>
        <dbReference type="EMBL" id="KAF2814120.1"/>
    </source>
</evidence>
<dbReference type="Proteomes" id="UP000504636">
    <property type="component" value="Unplaced"/>
</dbReference>
<reference evidence="3" key="2">
    <citation type="submission" date="2020-04" db="EMBL/GenBank/DDBJ databases">
        <authorList>
            <consortium name="NCBI Genome Project"/>
        </authorList>
    </citation>
    <scope>NUCLEOTIDE SEQUENCE</scope>
    <source>
        <strain evidence="3">CBS 304.34</strain>
    </source>
</reference>
<reference evidence="1 3" key="1">
    <citation type="journal article" date="2020" name="Stud. Mycol.">
        <title>101 Dothideomycetes genomes: a test case for predicting lifestyles and emergence of pathogens.</title>
        <authorList>
            <person name="Haridas S."/>
            <person name="Albert R."/>
            <person name="Binder M."/>
            <person name="Bloem J."/>
            <person name="Labutti K."/>
            <person name="Salamov A."/>
            <person name="Andreopoulos B."/>
            <person name="Baker S."/>
            <person name="Barry K."/>
            <person name="Bills G."/>
            <person name="Bluhm B."/>
            <person name="Cannon C."/>
            <person name="Castanera R."/>
            <person name="Culley D."/>
            <person name="Daum C."/>
            <person name="Ezra D."/>
            <person name="Gonzalez J."/>
            <person name="Henrissat B."/>
            <person name="Kuo A."/>
            <person name="Liang C."/>
            <person name="Lipzen A."/>
            <person name="Lutzoni F."/>
            <person name="Magnuson J."/>
            <person name="Mondo S."/>
            <person name="Nolan M."/>
            <person name="Ohm R."/>
            <person name="Pangilinan J."/>
            <person name="Park H.-J."/>
            <person name="Ramirez L."/>
            <person name="Alfaro M."/>
            <person name="Sun H."/>
            <person name="Tritt A."/>
            <person name="Yoshinaga Y."/>
            <person name="Zwiers L.-H."/>
            <person name="Turgeon B."/>
            <person name="Goodwin S."/>
            <person name="Spatafora J."/>
            <person name="Crous P."/>
            <person name="Grigoriev I."/>
        </authorList>
    </citation>
    <scope>NUCLEOTIDE SEQUENCE</scope>
    <source>
        <strain evidence="1 3">CBS 304.34</strain>
    </source>
</reference>
<protein>
    <submittedName>
        <fullName evidence="1 3">Uncharacterized protein</fullName>
    </submittedName>
</protein>
<proteinExistence type="predicted"/>
<dbReference type="OrthoDB" id="3798608at2759"/>
<evidence type="ECO:0000313" key="3">
    <source>
        <dbReference type="RefSeq" id="XP_033581084.1"/>
    </source>
</evidence>
<dbReference type="AlphaFoldDB" id="A0A6A6YZE0"/>
<reference evidence="3" key="3">
    <citation type="submission" date="2025-04" db="UniProtKB">
        <authorList>
            <consortium name="RefSeq"/>
        </authorList>
    </citation>
    <scope>IDENTIFICATION</scope>
    <source>
        <strain evidence="3">CBS 304.34</strain>
    </source>
</reference>
<evidence type="ECO:0000313" key="2">
    <source>
        <dbReference type="Proteomes" id="UP000504636"/>
    </source>
</evidence>
<gene>
    <name evidence="1 3" type="ORF">BDZ99DRAFT_554403</name>
</gene>
<name>A0A6A6YZE0_9PEZI</name>
<dbReference type="EMBL" id="MU003695">
    <property type="protein sequence ID" value="KAF2814120.1"/>
    <property type="molecule type" value="Genomic_DNA"/>
</dbReference>
<accession>A0A6A6YZE0</accession>